<protein>
    <submittedName>
        <fullName evidence="2">Uncharacterized protein</fullName>
    </submittedName>
</protein>
<feature type="compositionally biased region" description="Basic residues" evidence="1">
    <location>
        <begin position="145"/>
        <end position="154"/>
    </location>
</feature>
<evidence type="ECO:0000256" key="1">
    <source>
        <dbReference type="SAM" id="MobiDB-lite"/>
    </source>
</evidence>
<name>A0A0D2P6R1_HYPSF</name>
<dbReference type="AlphaFoldDB" id="A0A0D2P6R1"/>
<organism evidence="2 3">
    <name type="scientific">Hypholoma sublateritium (strain FD-334 SS-4)</name>
    <dbReference type="NCBI Taxonomy" id="945553"/>
    <lineage>
        <taxon>Eukaryota</taxon>
        <taxon>Fungi</taxon>
        <taxon>Dikarya</taxon>
        <taxon>Basidiomycota</taxon>
        <taxon>Agaricomycotina</taxon>
        <taxon>Agaricomycetes</taxon>
        <taxon>Agaricomycetidae</taxon>
        <taxon>Agaricales</taxon>
        <taxon>Agaricineae</taxon>
        <taxon>Strophariaceae</taxon>
        <taxon>Hypholoma</taxon>
    </lineage>
</organism>
<dbReference type="EMBL" id="KN817527">
    <property type="protein sequence ID" value="KJA26614.1"/>
    <property type="molecule type" value="Genomic_DNA"/>
</dbReference>
<reference evidence="3" key="1">
    <citation type="submission" date="2014-04" db="EMBL/GenBank/DDBJ databases">
        <title>Evolutionary Origins and Diversification of the Mycorrhizal Mutualists.</title>
        <authorList>
            <consortium name="DOE Joint Genome Institute"/>
            <consortium name="Mycorrhizal Genomics Consortium"/>
            <person name="Kohler A."/>
            <person name="Kuo A."/>
            <person name="Nagy L.G."/>
            <person name="Floudas D."/>
            <person name="Copeland A."/>
            <person name="Barry K.W."/>
            <person name="Cichocki N."/>
            <person name="Veneault-Fourrey C."/>
            <person name="LaButti K."/>
            <person name="Lindquist E.A."/>
            <person name="Lipzen A."/>
            <person name="Lundell T."/>
            <person name="Morin E."/>
            <person name="Murat C."/>
            <person name="Riley R."/>
            <person name="Ohm R."/>
            <person name="Sun H."/>
            <person name="Tunlid A."/>
            <person name="Henrissat B."/>
            <person name="Grigoriev I.V."/>
            <person name="Hibbett D.S."/>
            <person name="Martin F."/>
        </authorList>
    </citation>
    <scope>NUCLEOTIDE SEQUENCE [LARGE SCALE GENOMIC DNA]</scope>
    <source>
        <strain evidence="3">FD-334 SS-4</strain>
    </source>
</reference>
<feature type="region of interest" description="Disordered" evidence="1">
    <location>
        <begin position="125"/>
        <end position="178"/>
    </location>
</feature>
<accession>A0A0D2P6R1</accession>
<feature type="compositionally biased region" description="Pro residues" evidence="1">
    <location>
        <begin position="38"/>
        <end position="50"/>
    </location>
</feature>
<evidence type="ECO:0000313" key="2">
    <source>
        <dbReference type="EMBL" id="KJA26614.1"/>
    </source>
</evidence>
<feature type="compositionally biased region" description="Pro residues" evidence="1">
    <location>
        <begin position="21"/>
        <end position="30"/>
    </location>
</feature>
<feature type="region of interest" description="Disordered" evidence="1">
    <location>
        <begin position="15"/>
        <end position="66"/>
    </location>
</feature>
<dbReference type="Proteomes" id="UP000054270">
    <property type="component" value="Unassembled WGS sequence"/>
</dbReference>
<evidence type="ECO:0000313" key="3">
    <source>
        <dbReference type="Proteomes" id="UP000054270"/>
    </source>
</evidence>
<gene>
    <name evidence="2" type="ORF">HYPSUDRAFT_198884</name>
</gene>
<feature type="compositionally biased region" description="Basic residues" evidence="1">
    <location>
        <begin position="51"/>
        <end position="60"/>
    </location>
</feature>
<sequence length="178" mass="19026">MTCCTIRACCHVVPPANLLERPPPPHPSTPSPTRHGPPSSPPSVVPPPAHLPRHRQHPSRASRALDRRRLGAITVVTAVHARLDAPNGVTRDVAARTGPIARPKGLTAPAGNLVPGINASPAPISRDIDVRSGSPSRVLEPLRSRTAHHRRGHSGPRIALEGWGSTHPPSQRAGRHRW</sequence>
<keyword evidence="3" id="KW-1185">Reference proteome</keyword>
<proteinExistence type="predicted"/>